<dbReference type="SUPFAM" id="SSF52266">
    <property type="entry name" value="SGNH hydrolase"/>
    <property type="match status" value="1"/>
</dbReference>
<accession>A0A423WFD1</accession>
<evidence type="ECO:0000313" key="2">
    <source>
        <dbReference type="EMBL" id="ROW02152.1"/>
    </source>
</evidence>
<keyword evidence="3" id="KW-1185">Reference proteome</keyword>
<feature type="domain" description="SGNH hydrolase-type esterase" evidence="1">
    <location>
        <begin position="15"/>
        <end position="189"/>
    </location>
</feature>
<comment type="caution">
    <text evidence="2">The sequence shown here is derived from an EMBL/GenBank/DDBJ whole genome shotgun (WGS) entry which is preliminary data.</text>
</comment>
<dbReference type="EMBL" id="LJZO01000005">
    <property type="protein sequence ID" value="ROW02152.1"/>
    <property type="molecule type" value="Genomic_DNA"/>
</dbReference>
<dbReference type="OrthoDB" id="408760at2759"/>
<proteinExistence type="predicted"/>
<dbReference type="PANTHER" id="PTHR30383">
    <property type="entry name" value="THIOESTERASE 1/PROTEASE 1/LYSOPHOSPHOLIPASE L1"/>
    <property type="match status" value="1"/>
</dbReference>
<evidence type="ECO:0000259" key="1">
    <source>
        <dbReference type="Pfam" id="PF13472"/>
    </source>
</evidence>
<dbReference type="GO" id="GO:0004622">
    <property type="term" value="F:phosphatidylcholine lysophospholipase activity"/>
    <property type="evidence" value="ECO:0007669"/>
    <property type="project" value="TreeGrafter"/>
</dbReference>
<dbReference type="InterPro" id="IPR036514">
    <property type="entry name" value="SGNH_hydro_sf"/>
</dbReference>
<protein>
    <recommendedName>
        <fullName evidence="1">SGNH hydrolase-type esterase domain-containing protein</fullName>
    </recommendedName>
</protein>
<dbReference type="Gene3D" id="3.40.50.1110">
    <property type="entry name" value="SGNH hydrolase"/>
    <property type="match status" value="1"/>
</dbReference>
<dbReference type="CDD" id="cd00229">
    <property type="entry name" value="SGNH_hydrolase"/>
    <property type="match status" value="1"/>
</dbReference>
<dbReference type="InterPro" id="IPR013830">
    <property type="entry name" value="SGNH_hydro"/>
</dbReference>
<sequence length="211" mass="23258">MPESTMPPRKIRILFLGASLVAGYSSLGAVYHPFSQNVVKMLSMVMPGTDIETVVDGVPGQLVSSGKFAERMQKHFEEGNGPFDWTIVLGATNDLAFAVETEVIFESFKKVWDIPLSHGSKVLTITVPRATMDNNNRGLVERRDAINKKIMEYTKDGFHTFDLNGAMPCDSAHAKYWDDAIHFTPAGYDFIGDKVGVALMGLIVAERSGQR</sequence>
<name>A0A423WFD1_CYTCH</name>
<gene>
    <name evidence="2" type="ORF">VSDG_02364</name>
</gene>
<dbReference type="Pfam" id="PF13472">
    <property type="entry name" value="Lipase_GDSL_2"/>
    <property type="match status" value="1"/>
</dbReference>
<evidence type="ECO:0000313" key="3">
    <source>
        <dbReference type="Proteomes" id="UP000284375"/>
    </source>
</evidence>
<dbReference type="PANTHER" id="PTHR30383:SF19">
    <property type="entry name" value="FIBRONECTIN TYPE-III DOMAIN-CONTAINING PROTEIN"/>
    <property type="match status" value="1"/>
</dbReference>
<dbReference type="Proteomes" id="UP000284375">
    <property type="component" value="Unassembled WGS sequence"/>
</dbReference>
<reference evidence="2 3" key="1">
    <citation type="submission" date="2015-09" db="EMBL/GenBank/DDBJ databases">
        <title>Host preference determinants of Valsa canker pathogens revealed by comparative genomics.</title>
        <authorList>
            <person name="Yin Z."/>
            <person name="Huang L."/>
        </authorList>
    </citation>
    <scope>NUCLEOTIDE SEQUENCE [LARGE SCALE GENOMIC DNA]</scope>
    <source>
        <strain evidence="2 3">YSFL</strain>
    </source>
</reference>
<dbReference type="InterPro" id="IPR051532">
    <property type="entry name" value="Ester_Hydrolysis_Enzymes"/>
</dbReference>
<dbReference type="AlphaFoldDB" id="A0A423WFD1"/>
<organism evidence="2 3">
    <name type="scientific">Cytospora chrysosperma</name>
    <name type="common">Cytospora canker fungus</name>
    <name type="synonym">Sphaeria chrysosperma</name>
    <dbReference type="NCBI Taxonomy" id="252740"/>
    <lineage>
        <taxon>Eukaryota</taxon>
        <taxon>Fungi</taxon>
        <taxon>Dikarya</taxon>
        <taxon>Ascomycota</taxon>
        <taxon>Pezizomycotina</taxon>
        <taxon>Sordariomycetes</taxon>
        <taxon>Sordariomycetidae</taxon>
        <taxon>Diaporthales</taxon>
        <taxon>Cytosporaceae</taxon>
        <taxon>Cytospora</taxon>
    </lineage>
</organism>